<dbReference type="PaxDb" id="6239-C25E10.11"/>
<evidence type="ECO:0000313" key="3">
    <source>
        <dbReference type="Proteomes" id="UP000001940"/>
    </source>
</evidence>
<dbReference type="AGR" id="WB:WBGene00016100"/>
<dbReference type="AlphaFoldDB" id="Q18160"/>
<dbReference type="WormBase" id="C25E10.11">
    <property type="protein sequence ID" value="CE06873"/>
    <property type="gene ID" value="WBGene00016100"/>
</dbReference>
<dbReference type="FunCoup" id="Q18160">
    <property type="interactions" value="98"/>
</dbReference>
<dbReference type="EMBL" id="BX284605">
    <property type="protein sequence ID" value="CCD65657.1"/>
    <property type="molecule type" value="Genomic_DNA"/>
</dbReference>
<dbReference type="CTD" id="182895"/>
<keyword evidence="1" id="KW-0472">Membrane</keyword>
<organism evidence="2 3">
    <name type="scientific">Caenorhabditis elegans</name>
    <dbReference type="NCBI Taxonomy" id="6239"/>
    <lineage>
        <taxon>Eukaryota</taxon>
        <taxon>Metazoa</taxon>
        <taxon>Ecdysozoa</taxon>
        <taxon>Nematoda</taxon>
        <taxon>Chromadorea</taxon>
        <taxon>Rhabditida</taxon>
        <taxon>Rhabditina</taxon>
        <taxon>Rhabditomorpha</taxon>
        <taxon>Rhabditoidea</taxon>
        <taxon>Rhabditidae</taxon>
        <taxon>Peloderinae</taxon>
        <taxon>Caenorhabditis</taxon>
    </lineage>
</organism>
<keyword evidence="1" id="KW-0812">Transmembrane</keyword>
<evidence type="ECO:0000256" key="1">
    <source>
        <dbReference type="SAM" id="Phobius"/>
    </source>
</evidence>
<dbReference type="OrthoDB" id="5776091at2759"/>
<reference evidence="2 3" key="1">
    <citation type="journal article" date="1998" name="Science">
        <title>Genome sequence of the nematode C. elegans: a platform for investigating biology.</title>
        <authorList>
            <consortium name="The C. elegans sequencing consortium"/>
            <person name="Sulson J.E."/>
            <person name="Waterston R."/>
        </authorList>
    </citation>
    <scope>NUCLEOTIDE SEQUENCE [LARGE SCALE GENOMIC DNA]</scope>
    <source>
        <strain evidence="2 3">Bristol N2</strain>
    </source>
</reference>
<name>Q18160_CAEEL</name>
<feature type="transmembrane region" description="Helical" evidence="1">
    <location>
        <begin position="6"/>
        <end position="25"/>
    </location>
</feature>
<dbReference type="GeneID" id="182895"/>
<evidence type="ECO:0000313" key="2">
    <source>
        <dbReference type="EMBL" id="CCD65657.1"/>
    </source>
</evidence>
<dbReference type="Proteomes" id="UP000001940">
    <property type="component" value="Chromosome V"/>
</dbReference>
<dbReference type="RefSeq" id="NP_505348.1">
    <property type="nucleotide sequence ID" value="NM_072947.5"/>
</dbReference>
<proteinExistence type="predicted"/>
<keyword evidence="3" id="KW-1185">Reference proteome</keyword>
<dbReference type="Bgee" id="WBGene00016100">
    <property type="expression patterns" value="Expressed in larva and 3 other cell types or tissues"/>
</dbReference>
<dbReference type="UCSC" id="C25E10.11">
    <property type="organism name" value="c. elegans"/>
</dbReference>
<keyword evidence="1" id="KW-1133">Transmembrane helix</keyword>
<accession>Q18160</accession>
<dbReference type="HOGENOM" id="CLU_173529_0_0_1"/>
<sequence>MASFRAIYISVTLMSIVIIYLNSFANEDKPRLARENRPYTILSTHLNLKDYDRLCLNGPTVKCYGETVCKVAKVECLPNKTCDPLMAICSDKSFEDYQDRKFNYTSSR</sequence>
<dbReference type="OMA" id="ALIACPQ"/>
<dbReference type="eggNOG" id="ENOG502TIDR">
    <property type="taxonomic scope" value="Eukaryota"/>
</dbReference>
<dbReference type="KEGG" id="cel:CELE_C25E10.11"/>
<dbReference type="PIR" id="T15612">
    <property type="entry name" value="T15612"/>
</dbReference>
<evidence type="ECO:0000313" key="4">
    <source>
        <dbReference type="WormBase" id="C25E10.11"/>
    </source>
</evidence>
<protein>
    <submittedName>
        <fullName evidence="2">INSulin related</fullName>
    </submittedName>
</protein>
<gene>
    <name evidence="2 4" type="ORF">C25E10.11</name>
    <name evidence="2" type="ORF">CELE_C25E10.11</name>
</gene>
<dbReference type="InParanoid" id="Q18160"/>